<keyword evidence="5" id="KW-0460">Magnesium</keyword>
<dbReference type="Pfam" id="PF00293">
    <property type="entry name" value="NUDIX"/>
    <property type="match status" value="1"/>
</dbReference>
<dbReference type="PROSITE" id="PS51462">
    <property type="entry name" value="NUDIX"/>
    <property type="match status" value="1"/>
</dbReference>
<evidence type="ECO:0000256" key="1">
    <source>
        <dbReference type="ARBA" id="ARBA00001936"/>
    </source>
</evidence>
<evidence type="ECO:0000313" key="8">
    <source>
        <dbReference type="EMBL" id="PKQ45294.1"/>
    </source>
</evidence>
<keyword evidence="4" id="KW-0378">Hydrolase</keyword>
<dbReference type="SUPFAM" id="SSF55811">
    <property type="entry name" value="Nudix"/>
    <property type="match status" value="1"/>
</dbReference>
<dbReference type="CDD" id="cd03426">
    <property type="entry name" value="NUDIX_CoAse_Nudt7"/>
    <property type="match status" value="1"/>
</dbReference>
<evidence type="ECO:0000256" key="6">
    <source>
        <dbReference type="ARBA" id="ARBA00023211"/>
    </source>
</evidence>
<accession>A0A2N3HK70</accession>
<comment type="cofactor">
    <cofactor evidence="1">
        <name>Mn(2+)</name>
        <dbReference type="ChEBI" id="CHEBI:29035"/>
    </cofactor>
</comment>
<dbReference type="Gene3D" id="3.90.79.10">
    <property type="entry name" value="Nucleoside Triphosphate Pyrophosphohydrolase"/>
    <property type="match status" value="1"/>
</dbReference>
<comment type="caution">
    <text evidence="8">The sequence shown here is derived from an EMBL/GenBank/DDBJ whole genome shotgun (WGS) entry which is preliminary data.</text>
</comment>
<evidence type="ECO:0000256" key="3">
    <source>
        <dbReference type="ARBA" id="ARBA00022723"/>
    </source>
</evidence>
<dbReference type="EMBL" id="PJEO01000028">
    <property type="protein sequence ID" value="PKQ45294.1"/>
    <property type="molecule type" value="Genomic_DNA"/>
</dbReference>
<feature type="domain" description="Nudix hydrolase" evidence="7">
    <location>
        <begin position="46"/>
        <end position="181"/>
    </location>
</feature>
<dbReference type="InterPro" id="IPR015797">
    <property type="entry name" value="NUDIX_hydrolase-like_dom_sf"/>
</dbReference>
<gene>
    <name evidence="8" type="ORF">CSW08_08750</name>
</gene>
<dbReference type="RefSeq" id="WP_106659508.1">
    <property type="nucleotide sequence ID" value="NZ_PJEO01000028.1"/>
</dbReference>
<evidence type="ECO:0000259" key="7">
    <source>
        <dbReference type="PROSITE" id="PS51462"/>
    </source>
</evidence>
<keyword evidence="6" id="KW-0464">Manganese</keyword>
<keyword evidence="9" id="KW-1185">Reference proteome</keyword>
<dbReference type="PANTHER" id="PTHR12992">
    <property type="entry name" value="NUDIX HYDROLASE"/>
    <property type="match status" value="1"/>
</dbReference>
<dbReference type="InterPro" id="IPR045121">
    <property type="entry name" value="CoAse"/>
</dbReference>
<dbReference type="AlphaFoldDB" id="A0A2N3HK70"/>
<evidence type="ECO:0000313" key="9">
    <source>
        <dbReference type="Proteomes" id="UP000233435"/>
    </source>
</evidence>
<name>A0A2N3HK70_9FLAO</name>
<evidence type="ECO:0000256" key="4">
    <source>
        <dbReference type="ARBA" id="ARBA00022801"/>
    </source>
</evidence>
<evidence type="ECO:0000256" key="5">
    <source>
        <dbReference type="ARBA" id="ARBA00022842"/>
    </source>
</evidence>
<dbReference type="PANTHER" id="PTHR12992:SF11">
    <property type="entry name" value="MITOCHONDRIAL COENZYME A DIPHOSPHATASE NUDT8"/>
    <property type="match status" value="1"/>
</dbReference>
<dbReference type="OrthoDB" id="9802805at2"/>
<dbReference type="GO" id="GO:0046872">
    <property type="term" value="F:metal ion binding"/>
    <property type="evidence" value="ECO:0007669"/>
    <property type="project" value="UniProtKB-KW"/>
</dbReference>
<dbReference type="Proteomes" id="UP000233435">
    <property type="component" value="Unassembled WGS sequence"/>
</dbReference>
<protein>
    <submittedName>
        <fullName evidence="8">Coenzyme A pyrophosphatase</fullName>
    </submittedName>
</protein>
<keyword evidence="3" id="KW-0479">Metal-binding</keyword>
<proteinExistence type="predicted"/>
<dbReference type="InterPro" id="IPR000086">
    <property type="entry name" value="NUDIX_hydrolase_dom"/>
</dbReference>
<comment type="cofactor">
    <cofactor evidence="2">
        <name>Mg(2+)</name>
        <dbReference type="ChEBI" id="CHEBI:18420"/>
    </cofactor>
</comment>
<organism evidence="8 9">
    <name type="scientific">Confluentibacter flavum</name>
    <dbReference type="NCBI Taxonomy" id="1909700"/>
    <lineage>
        <taxon>Bacteria</taxon>
        <taxon>Pseudomonadati</taxon>
        <taxon>Bacteroidota</taxon>
        <taxon>Flavobacteriia</taxon>
        <taxon>Flavobacteriales</taxon>
        <taxon>Flavobacteriaceae</taxon>
        <taxon>Confluentibacter</taxon>
    </lineage>
</organism>
<sequence length="213" mass="23995">MDFNEFLGLSSKIKNIQLPAEGSHLKMIPPSRKALLNIQKEAINQAKEAGVLALFYPDECNQTKFILILRKTYEGIHSAQVGFPGGKLEAQDTSLEEAAIREAFEEVGVSKNSIEVLRALTQVYIAPSNFYVHPFIAITPKKPLFKLQEDEVEALIEVDIQHFLDDNMVMTKRVKASYNIDVEVPTFLLNDYIVWGATAMILSEIKDLLKELI</sequence>
<dbReference type="GO" id="GO:0010945">
    <property type="term" value="F:coenzyme A diphosphatase activity"/>
    <property type="evidence" value="ECO:0007669"/>
    <property type="project" value="InterPro"/>
</dbReference>
<reference evidence="8 9" key="1">
    <citation type="submission" date="2017-12" db="EMBL/GenBank/DDBJ databases">
        <title>Confluentibacter flavum sp. nov., isolated from the saline lake.</title>
        <authorList>
            <person name="Yu L."/>
        </authorList>
    </citation>
    <scope>NUCLEOTIDE SEQUENCE [LARGE SCALE GENOMIC DNA]</scope>
    <source>
        <strain evidence="8 9">3B</strain>
    </source>
</reference>
<evidence type="ECO:0000256" key="2">
    <source>
        <dbReference type="ARBA" id="ARBA00001946"/>
    </source>
</evidence>